<comment type="caution">
    <text evidence="1">The sequence shown here is derived from an EMBL/GenBank/DDBJ whole genome shotgun (WGS) entry which is preliminary data.</text>
</comment>
<name>A0A4Y2Q605_ARAVE</name>
<keyword evidence="2" id="KW-1185">Reference proteome</keyword>
<reference evidence="1 2" key="1">
    <citation type="journal article" date="2019" name="Sci. Rep.">
        <title>Orb-weaving spider Araneus ventricosus genome elucidates the spidroin gene catalogue.</title>
        <authorList>
            <person name="Kono N."/>
            <person name="Nakamura H."/>
            <person name="Ohtoshi R."/>
            <person name="Moran D.A.P."/>
            <person name="Shinohara A."/>
            <person name="Yoshida Y."/>
            <person name="Fujiwara M."/>
            <person name="Mori M."/>
            <person name="Tomita M."/>
            <person name="Arakawa K."/>
        </authorList>
    </citation>
    <scope>NUCLEOTIDE SEQUENCE [LARGE SCALE GENOMIC DNA]</scope>
</reference>
<evidence type="ECO:0000313" key="1">
    <source>
        <dbReference type="EMBL" id="GBN58330.1"/>
    </source>
</evidence>
<accession>A0A4Y2Q605</accession>
<protein>
    <submittedName>
        <fullName evidence="1">Uncharacterized protein</fullName>
    </submittedName>
</protein>
<evidence type="ECO:0000313" key="2">
    <source>
        <dbReference type="Proteomes" id="UP000499080"/>
    </source>
</evidence>
<dbReference type="Proteomes" id="UP000499080">
    <property type="component" value="Unassembled WGS sequence"/>
</dbReference>
<dbReference type="EMBL" id="BGPR01012916">
    <property type="protein sequence ID" value="GBN58330.1"/>
    <property type="molecule type" value="Genomic_DNA"/>
</dbReference>
<sequence>MRNKDMGGSLPSLPVPCIPLVRQPVMLEQGHGRRSFYLKSMSSTGAATVMVAGTRTGRVFTLSMCIQGAATVMARETGRRTFWLSYLCPHVHPTARNCNVAE</sequence>
<proteinExistence type="predicted"/>
<gene>
    <name evidence="1" type="ORF">AVEN_243284_1</name>
</gene>
<dbReference type="AlphaFoldDB" id="A0A4Y2Q605"/>
<organism evidence="1 2">
    <name type="scientific">Araneus ventricosus</name>
    <name type="common">Orbweaver spider</name>
    <name type="synonym">Epeira ventricosa</name>
    <dbReference type="NCBI Taxonomy" id="182803"/>
    <lineage>
        <taxon>Eukaryota</taxon>
        <taxon>Metazoa</taxon>
        <taxon>Ecdysozoa</taxon>
        <taxon>Arthropoda</taxon>
        <taxon>Chelicerata</taxon>
        <taxon>Arachnida</taxon>
        <taxon>Araneae</taxon>
        <taxon>Araneomorphae</taxon>
        <taxon>Entelegynae</taxon>
        <taxon>Araneoidea</taxon>
        <taxon>Araneidae</taxon>
        <taxon>Araneus</taxon>
    </lineage>
</organism>